<keyword evidence="8" id="KW-0289">Folate biosynthesis</keyword>
<comment type="pathway">
    <text evidence="2">Cofactor biosynthesis; tetrahydrofolate biosynthesis; 2-amino-4-hydroxy-6-hydroxymethyl-7,8-dihydropteridine diphosphate from 7,8-dihydroneopterin triphosphate: step 4/4.</text>
</comment>
<dbReference type="CDD" id="cd00483">
    <property type="entry name" value="HPPK"/>
    <property type="match status" value="1"/>
</dbReference>
<name>A0A840WSK4_9ACTN</name>
<evidence type="ECO:0000313" key="10">
    <source>
        <dbReference type="EMBL" id="MBB5494606.1"/>
    </source>
</evidence>
<dbReference type="SUPFAM" id="SSF55083">
    <property type="entry name" value="6-hydroxymethyl-7,8-dihydropterin pyrophosphokinase, HPPK"/>
    <property type="match status" value="1"/>
</dbReference>
<proteinExistence type="predicted"/>
<dbReference type="Gene3D" id="3.30.70.560">
    <property type="entry name" value="7,8-Dihydro-6-hydroxymethylpterin-pyrophosphokinase HPPK"/>
    <property type="match status" value="1"/>
</dbReference>
<evidence type="ECO:0000256" key="1">
    <source>
        <dbReference type="ARBA" id="ARBA00000198"/>
    </source>
</evidence>
<protein>
    <recommendedName>
        <fullName evidence="3">2-amino-4-hydroxy-6-hydroxymethyldihydropteridine diphosphokinase</fullName>
        <ecNumber evidence="3">2.7.6.3</ecNumber>
    </recommendedName>
</protein>
<accession>A0A840WSK4</accession>
<evidence type="ECO:0000256" key="6">
    <source>
        <dbReference type="ARBA" id="ARBA00022777"/>
    </source>
</evidence>
<evidence type="ECO:0000256" key="8">
    <source>
        <dbReference type="ARBA" id="ARBA00022909"/>
    </source>
</evidence>
<evidence type="ECO:0000256" key="7">
    <source>
        <dbReference type="ARBA" id="ARBA00022840"/>
    </source>
</evidence>
<dbReference type="InterPro" id="IPR000550">
    <property type="entry name" value="Hppk"/>
</dbReference>
<sequence>MRPEATRAVLSLGSNLGDRMATLQGAVDLLAAGRGVTPVVVSPVYETAPVGGPEQGAFLNAVLVVDAEGEPKELLELARSAERAFERVREVRWGPRTLDVDVIAFGGLTDDDPELTLPHPRAHLRAFVLRPWLDTDPAAVLPGRAPVAALLAGVEEADAGGEQRLTRREDLRLRLPGEADRVG</sequence>
<evidence type="ECO:0000256" key="5">
    <source>
        <dbReference type="ARBA" id="ARBA00022741"/>
    </source>
</evidence>
<dbReference type="Proteomes" id="UP000579647">
    <property type="component" value="Unassembled WGS sequence"/>
</dbReference>
<dbReference type="InterPro" id="IPR035907">
    <property type="entry name" value="Hppk_sf"/>
</dbReference>
<keyword evidence="5" id="KW-0547">Nucleotide-binding</keyword>
<gene>
    <name evidence="10" type="ORF">HNR07_005743</name>
</gene>
<keyword evidence="11" id="KW-1185">Reference proteome</keyword>
<dbReference type="EMBL" id="JACHDO010000001">
    <property type="protein sequence ID" value="MBB5494606.1"/>
    <property type="molecule type" value="Genomic_DNA"/>
</dbReference>
<feature type="domain" description="7,8-dihydro-6-hydroxymethylpterin-pyrophosphokinase" evidence="9">
    <location>
        <begin position="92"/>
        <end position="103"/>
    </location>
</feature>
<dbReference type="UniPathway" id="UPA00077">
    <property type="reaction ID" value="UER00155"/>
</dbReference>
<dbReference type="GO" id="GO:0003848">
    <property type="term" value="F:2-amino-4-hydroxy-6-hydroxymethyldihydropteridine diphosphokinase activity"/>
    <property type="evidence" value="ECO:0007669"/>
    <property type="project" value="UniProtKB-EC"/>
</dbReference>
<comment type="caution">
    <text evidence="10">The sequence shown here is derived from an EMBL/GenBank/DDBJ whole genome shotgun (WGS) entry which is preliminary data.</text>
</comment>
<dbReference type="PROSITE" id="PS00794">
    <property type="entry name" value="HPPK"/>
    <property type="match status" value="1"/>
</dbReference>
<evidence type="ECO:0000313" key="11">
    <source>
        <dbReference type="Proteomes" id="UP000579647"/>
    </source>
</evidence>
<dbReference type="GO" id="GO:0005524">
    <property type="term" value="F:ATP binding"/>
    <property type="evidence" value="ECO:0007669"/>
    <property type="project" value="UniProtKB-KW"/>
</dbReference>
<evidence type="ECO:0000256" key="4">
    <source>
        <dbReference type="ARBA" id="ARBA00022679"/>
    </source>
</evidence>
<keyword evidence="4" id="KW-0808">Transferase</keyword>
<evidence type="ECO:0000259" key="9">
    <source>
        <dbReference type="PROSITE" id="PS00794"/>
    </source>
</evidence>
<dbReference type="GO" id="GO:0046656">
    <property type="term" value="P:folic acid biosynthetic process"/>
    <property type="evidence" value="ECO:0007669"/>
    <property type="project" value="UniProtKB-KW"/>
</dbReference>
<keyword evidence="6 10" id="KW-0418">Kinase</keyword>
<dbReference type="EC" id="2.7.6.3" evidence="3"/>
<dbReference type="PANTHER" id="PTHR43071">
    <property type="entry name" value="2-AMINO-4-HYDROXY-6-HYDROXYMETHYLDIHYDROPTERIDINE PYROPHOSPHOKINASE"/>
    <property type="match status" value="1"/>
</dbReference>
<dbReference type="GO" id="GO:0046654">
    <property type="term" value="P:tetrahydrofolate biosynthetic process"/>
    <property type="evidence" value="ECO:0007669"/>
    <property type="project" value="UniProtKB-UniPathway"/>
</dbReference>
<dbReference type="NCBIfam" id="TIGR01498">
    <property type="entry name" value="folK"/>
    <property type="match status" value="1"/>
</dbReference>
<dbReference type="GO" id="GO:0016301">
    <property type="term" value="F:kinase activity"/>
    <property type="evidence" value="ECO:0007669"/>
    <property type="project" value="UniProtKB-KW"/>
</dbReference>
<dbReference type="AlphaFoldDB" id="A0A840WSK4"/>
<comment type="catalytic activity">
    <reaction evidence="1">
        <text>6-hydroxymethyl-7,8-dihydropterin + ATP = (7,8-dihydropterin-6-yl)methyl diphosphate + AMP + H(+)</text>
        <dbReference type="Rhea" id="RHEA:11412"/>
        <dbReference type="ChEBI" id="CHEBI:15378"/>
        <dbReference type="ChEBI" id="CHEBI:30616"/>
        <dbReference type="ChEBI" id="CHEBI:44841"/>
        <dbReference type="ChEBI" id="CHEBI:72950"/>
        <dbReference type="ChEBI" id="CHEBI:456215"/>
        <dbReference type="EC" id="2.7.6.3"/>
    </reaction>
</comment>
<organism evidence="10 11">
    <name type="scientific">Nocardiopsis metallicus</name>
    <dbReference type="NCBI Taxonomy" id="179819"/>
    <lineage>
        <taxon>Bacteria</taxon>
        <taxon>Bacillati</taxon>
        <taxon>Actinomycetota</taxon>
        <taxon>Actinomycetes</taxon>
        <taxon>Streptosporangiales</taxon>
        <taxon>Nocardiopsidaceae</taxon>
        <taxon>Nocardiopsis</taxon>
    </lineage>
</organism>
<keyword evidence="7" id="KW-0067">ATP-binding</keyword>
<evidence type="ECO:0000256" key="3">
    <source>
        <dbReference type="ARBA" id="ARBA00013253"/>
    </source>
</evidence>
<dbReference type="PANTHER" id="PTHR43071:SF1">
    <property type="entry name" value="2-AMINO-4-HYDROXY-6-HYDROXYMETHYLDIHYDROPTERIDINE PYROPHOSPHOKINASE"/>
    <property type="match status" value="1"/>
</dbReference>
<reference evidence="10 11" key="1">
    <citation type="submission" date="2020-08" db="EMBL/GenBank/DDBJ databases">
        <title>Sequencing the genomes of 1000 actinobacteria strains.</title>
        <authorList>
            <person name="Klenk H.-P."/>
        </authorList>
    </citation>
    <scope>NUCLEOTIDE SEQUENCE [LARGE SCALE GENOMIC DNA]</scope>
    <source>
        <strain evidence="10 11">DSM 44598</strain>
    </source>
</reference>
<dbReference type="Pfam" id="PF01288">
    <property type="entry name" value="HPPK"/>
    <property type="match status" value="1"/>
</dbReference>
<evidence type="ECO:0000256" key="2">
    <source>
        <dbReference type="ARBA" id="ARBA00005051"/>
    </source>
</evidence>